<dbReference type="GO" id="GO:0005739">
    <property type="term" value="C:mitochondrion"/>
    <property type="evidence" value="ECO:0007669"/>
    <property type="project" value="TreeGrafter"/>
</dbReference>
<feature type="compositionally biased region" description="Polar residues" evidence="5">
    <location>
        <begin position="556"/>
        <end position="567"/>
    </location>
</feature>
<comment type="caution">
    <text evidence="7">The sequence shown here is derived from an EMBL/GenBank/DDBJ whole genome shotgun (WGS) entry which is preliminary data.</text>
</comment>
<evidence type="ECO:0000256" key="4">
    <source>
        <dbReference type="RuleBase" id="RU003465"/>
    </source>
</evidence>
<dbReference type="AlphaFoldDB" id="A0A1E5RNF6"/>
<dbReference type="EMBL" id="LPNM01000005">
    <property type="protein sequence ID" value="OEJ88419.1"/>
    <property type="molecule type" value="Genomic_DNA"/>
</dbReference>
<dbReference type="SUPFAM" id="SSF81606">
    <property type="entry name" value="PP2C-like"/>
    <property type="match status" value="1"/>
</dbReference>
<evidence type="ECO:0000256" key="1">
    <source>
        <dbReference type="ARBA" id="ARBA00022723"/>
    </source>
</evidence>
<dbReference type="CDD" id="cd00143">
    <property type="entry name" value="PP2Cc"/>
    <property type="match status" value="1"/>
</dbReference>
<keyword evidence="2 4" id="KW-0378">Hydrolase</keyword>
<dbReference type="Gene3D" id="3.60.40.10">
    <property type="entry name" value="PPM-type phosphatase domain"/>
    <property type="match status" value="1"/>
</dbReference>
<gene>
    <name evidence="7" type="ORF">AWRI3579_g681</name>
</gene>
<dbReference type="PROSITE" id="PS51746">
    <property type="entry name" value="PPM_2"/>
    <property type="match status" value="1"/>
</dbReference>
<feature type="compositionally biased region" description="Low complexity" evidence="5">
    <location>
        <begin position="534"/>
        <end position="545"/>
    </location>
</feature>
<dbReference type="PROSITE" id="PS01032">
    <property type="entry name" value="PPM_1"/>
    <property type="match status" value="1"/>
</dbReference>
<dbReference type="FunCoup" id="A0A1E5RNF6">
    <property type="interactions" value="598"/>
</dbReference>
<reference evidence="8" key="1">
    <citation type="journal article" date="2016" name="Genome Announc.">
        <title>Genome sequences of three species of Hanseniaspora isolated from spontaneous wine fermentations.</title>
        <authorList>
            <person name="Sternes P.R."/>
            <person name="Lee D."/>
            <person name="Kutyna D.R."/>
            <person name="Borneman A.R."/>
        </authorList>
    </citation>
    <scope>NUCLEOTIDE SEQUENCE [LARGE SCALE GENOMIC DNA]</scope>
    <source>
        <strain evidence="8">AWRI3579</strain>
    </source>
</reference>
<dbReference type="GO" id="GO:0004741">
    <property type="term" value="F:[pyruvate dehydrogenase (acetyl-transferring)]-phosphatase activity"/>
    <property type="evidence" value="ECO:0007669"/>
    <property type="project" value="TreeGrafter"/>
</dbReference>
<evidence type="ECO:0000256" key="2">
    <source>
        <dbReference type="ARBA" id="ARBA00022801"/>
    </source>
</evidence>
<keyword evidence="7" id="KW-0670">Pyruvate</keyword>
<dbReference type="SMART" id="SM00332">
    <property type="entry name" value="PP2Cc"/>
    <property type="match status" value="1"/>
</dbReference>
<dbReference type="GO" id="GO:0046872">
    <property type="term" value="F:metal ion binding"/>
    <property type="evidence" value="ECO:0007669"/>
    <property type="project" value="UniProtKB-KW"/>
</dbReference>
<keyword evidence="1" id="KW-0479">Metal-binding</keyword>
<dbReference type="InterPro" id="IPR015655">
    <property type="entry name" value="PP2C"/>
</dbReference>
<evidence type="ECO:0000313" key="7">
    <source>
        <dbReference type="EMBL" id="OEJ88419.1"/>
    </source>
</evidence>
<dbReference type="OrthoDB" id="420076at2759"/>
<dbReference type="InterPro" id="IPR036457">
    <property type="entry name" value="PPM-type-like_dom_sf"/>
</dbReference>
<accession>A0A1E5RNF6</accession>
<dbReference type="Pfam" id="PF00481">
    <property type="entry name" value="PP2C"/>
    <property type="match status" value="1"/>
</dbReference>
<dbReference type="STRING" id="56408.A0A1E5RNF6"/>
<evidence type="ECO:0000313" key="8">
    <source>
        <dbReference type="Proteomes" id="UP000095728"/>
    </source>
</evidence>
<dbReference type="Proteomes" id="UP000095728">
    <property type="component" value="Unassembled WGS sequence"/>
</dbReference>
<feature type="region of interest" description="Disordered" evidence="5">
    <location>
        <begin position="534"/>
        <end position="567"/>
    </location>
</feature>
<protein>
    <submittedName>
        <fullName evidence="7">[Pyruvate dehydrogenase [acetyl-transferring]]-phosphatase 1, mitochondrial</fullName>
    </submittedName>
</protein>
<proteinExistence type="inferred from homology"/>
<dbReference type="InterPro" id="IPR000222">
    <property type="entry name" value="PP2C_BS"/>
</dbReference>
<organism evidence="7 8">
    <name type="scientific">Hanseniaspora osmophila</name>
    <dbReference type="NCBI Taxonomy" id="56408"/>
    <lineage>
        <taxon>Eukaryota</taxon>
        <taxon>Fungi</taxon>
        <taxon>Dikarya</taxon>
        <taxon>Ascomycota</taxon>
        <taxon>Saccharomycotina</taxon>
        <taxon>Saccharomycetes</taxon>
        <taxon>Saccharomycodales</taxon>
        <taxon>Saccharomycodaceae</taxon>
        <taxon>Hanseniaspora</taxon>
    </lineage>
</organism>
<evidence type="ECO:0000256" key="5">
    <source>
        <dbReference type="SAM" id="MobiDB-lite"/>
    </source>
</evidence>
<evidence type="ECO:0000256" key="3">
    <source>
        <dbReference type="ARBA" id="ARBA00022912"/>
    </source>
</evidence>
<keyword evidence="8" id="KW-1185">Reference proteome</keyword>
<dbReference type="InterPro" id="IPR001932">
    <property type="entry name" value="PPM-type_phosphatase-like_dom"/>
</dbReference>
<dbReference type="PANTHER" id="PTHR13832">
    <property type="entry name" value="PROTEIN PHOSPHATASE 2C"/>
    <property type="match status" value="1"/>
</dbReference>
<evidence type="ECO:0000259" key="6">
    <source>
        <dbReference type="PROSITE" id="PS51746"/>
    </source>
</evidence>
<name>A0A1E5RNF6_9ASCO</name>
<dbReference type="PANTHER" id="PTHR13832:SF792">
    <property type="entry name" value="GM14286P"/>
    <property type="match status" value="1"/>
</dbReference>
<comment type="similarity">
    <text evidence="4">Belongs to the PP2C family.</text>
</comment>
<dbReference type="InParanoid" id="A0A1E5RNF6"/>
<sequence>MLGRKASRCVAVLNKTAARSSLGLKTAKRMLSSSNWKLLSSKSVNFNSVKTAKFTAGINGAVGLLCVGVGGYSLYNKIEQQGNWFSEWSNSNIIKLDSFQKNFSSTSKAQEKDSQSQSINILAEEAIERKLHSNEYSYSVDREKSEIQRFDVSQLPSNDPIEDSHVEQILTNNGNDVWFYGVFDGHGGPYTSSKLSTDVIPYIARYLAPIFNKPEYSQQDVNNSFQKAFVELDNDIVLNGFKDLFDSPSRETLLEKTLPAISGSCCLLTMYDTKKSMLTISITGDSRAILVSKDHNSDGHGKSTNNWTVQALTKDQTAEVPEEIERIRKEHPEDESRTCIFNGRILGSLQPSRAFGDYRYKIDNVDGKKFSELPPEVKMFLRRSPRYLKTPPYVTAAPVVTSHKIDPSKDKFMVIASDGLYEFLNNDEIASLVVDWYSRQTSDNKDKFGNNGTIVVKDLDSLNPGLKHDSRFKTGLPSINKDENCSTHIIRNALSCGGQKEYVDTFVSIPSPMSRKYRDDLTVTVVFFGDSKDPITTTSSPSPSSFAAGDGVTLNEKASTPVSKAKL</sequence>
<feature type="domain" description="PPM-type phosphatase" evidence="6">
    <location>
        <begin position="149"/>
        <end position="528"/>
    </location>
</feature>
<keyword evidence="3 4" id="KW-0904">Protein phosphatase</keyword>